<feature type="domain" description="DDE Tnp4" evidence="8">
    <location>
        <begin position="174"/>
        <end position="341"/>
    </location>
</feature>
<dbReference type="EMBL" id="JARBHB010000002">
    <property type="protein sequence ID" value="KAJ8891676.1"/>
    <property type="molecule type" value="Genomic_DNA"/>
</dbReference>
<dbReference type="Pfam" id="PF13359">
    <property type="entry name" value="DDE_Tnp_4"/>
    <property type="match status" value="1"/>
</dbReference>
<dbReference type="InterPro" id="IPR045249">
    <property type="entry name" value="HARBI1-like"/>
</dbReference>
<keyword evidence="5" id="KW-0479">Metal-binding</keyword>
<evidence type="ECO:0000256" key="4">
    <source>
        <dbReference type="ARBA" id="ARBA00022722"/>
    </source>
</evidence>
<dbReference type="Proteomes" id="UP001159363">
    <property type="component" value="Chromosome 2"/>
</dbReference>
<evidence type="ECO:0000256" key="7">
    <source>
        <dbReference type="ARBA" id="ARBA00023242"/>
    </source>
</evidence>
<comment type="subcellular location">
    <subcellularLocation>
        <location evidence="2">Nucleus</location>
    </subcellularLocation>
</comment>
<comment type="similarity">
    <text evidence="3">Belongs to the HARBI1 family.</text>
</comment>
<accession>A0ABQ9I4W4</accession>
<keyword evidence="7" id="KW-0539">Nucleus</keyword>
<evidence type="ECO:0000256" key="6">
    <source>
        <dbReference type="ARBA" id="ARBA00022801"/>
    </source>
</evidence>
<evidence type="ECO:0000256" key="1">
    <source>
        <dbReference type="ARBA" id="ARBA00001968"/>
    </source>
</evidence>
<evidence type="ECO:0000313" key="10">
    <source>
        <dbReference type="Proteomes" id="UP001159363"/>
    </source>
</evidence>
<evidence type="ECO:0000313" key="9">
    <source>
        <dbReference type="EMBL" id="KAJ8891676.1"/>
    </source>
</evidence>
<gene>
    <name evidence="9" type="ORF">PR048_004204</name>
</gene>
<keyword evidence="6" id="KW-0378">Hydrolase</keyword>
<comment type="cofactor">
    <cofactor evidence="1">
        <name>a divalent metal cation</name>
        <dbReference type="ChEBI" id="CHEBI:60240"/>
    </cofactor>
</comment>
<keyword evidence="4" id="KW-0540">Nuclease</keyword>
<organism evidence="9 10">
    <name type="scientific">Dryococelus australis</name>
    <dbReference type="NCBI Taxonomy" id="614101"/>
    <lineage>
        <taxon>Eukaryota</taxon>
        <taxon>Metazoa</taxon>
        <taxon>Ecdysozoa</taxon>
        <taxon>Arthropoda</taxon>
        <taxon>Hexapoda</taxon>
        <taxon>Insecta</taxon>
        <taxon>Pterygota</taxon>
        <taxon>Neoptera</taxon>
        <taxon>Polyneoptera</taxon>
        <taxon>Phasmatodea</taxon>
        <taxon>Verophasmatodea</taxon>
        <taxon>Anareolatae</taxon>
        <taxon>Phasmatidae</taxon>
        <taxon>Eurycanthinae</taxon>
        <taxon>Dryococelus</taxon>
    </lineage>
</organism>
<dbReference type="PANTHER" id="PTHR22930:SF269">
    <property type="entry name" value="NUCLEASE HARBI1-LIKE PROTEIN"/>
    <property type="match status" value="1"/>
</dbReference>
<evidence type="ECO:0000256" key="2">
    <source>
        <dbReference type="ARBA" id="ARBA00004123"/>
    </source>
</evidence>
<comment type="caution">
    <text evidence="9">The sequence shown here is derived from an EMBL/GenBank/DDBJ whole genome shotgun (WGS) entry which is preliminary data.</text>
</comment>
<name>A0ABQ9I4W4_9NEOP</name>
<protein>
    <recommendedName>
        <fullName evidence="8">DDE Tnp4 domain-containing protein</fullName>
    </recommendedName>
</protein>
<evidence type="ECO:0000259" key="8">
    <source>
        <dbReference type="Pfam" id="PF13359"/>
    </source>
</evidence>
<dbReference type="InterPro" id="IPR027806">
    <property type="entry name" value="HARBI1_dom"/>
</dbReference>
<proteinExistence type="inferred from homology"/>
<evidence type="ECO:0000256" key="3">
    <source>
        <dbReference type="ARBA" id="ARBA00006958"/>
    </source>
</evidence>
<reference evidence="9 10" key="1">
    <citation type="submission" date="2023-02" db="EMBL/GenBank/DDBJ databases">
        <title>LHISI_Scaffold_Assembly.</title>
        <authorList>
            <person name="Stuart O.P."/>
            <person name="Cleave R."/>
            <person name="Magrath M.J.L."/>
            <person name="Mikheyev A.S."/>
        </authorList>
    </citation>
    <scope>NUCLEOTIDE SEQUENCE [LARGE SCALE GENOMIC DNA]</scope>
    <source>
        <strain evidence="9">Daus_M_001</strain>
        <tissue evidence="9">Leg muscle</tissue>
    </source>
</reference>
<dbReference type="PANTHER" id="PTHR22930">
    <property type="match status" value="1"/>
</dbReference>
<evidence type="ECO:0000256" key="5">
    <source>
        <dbReference type="ARBA" id="ARBA00022723"/>
    </source>
</evidence>
<keyword evidence="10" id="KW-1185">Reference proteome</keyword>
<sequence length="356" mass="41014">MCCVCTLALRNHNQATVSYLLLQRLAKCQVVQVMKTWLTIINTVDDEEQHKGNIVQAVCSSRTIEPTDTKLITFYRMSKHAYLELVKLVVPAIQKIDTNMRECVTAEERILITLRYGTWVQNVSLYYLLSSYFATEETTKLIWDVLKVVYMPVRTINEWKTIIIWDLSNCIGAVDGKHIRIEKFPNTGPQNYNYKFFHSTVLLACCDADWLFTMTEPGYTGRNSDGGIFNTSAMKFWMTHGGLDTPTPSPLEYDETKSPLPYYFVGDEAFPLSHYMMRPYSQRTLDSGKRIFNFRLSRGRKTIECTFGMAAEKFTVLNGCIRSQNAETINFIVKSACVLHNVVQKLQGIDYRRWRG</sequence>